<keyword evidence="9" id="KW-1185">Reference proteome</keyword>
<evidence type="ECO:0000313" key="9">
    <source>
        <dbReference type="Proteomes" id="UP000601041"/>
    </source>
</evidence>
<protein>
    <submittedName>
        <fullName evidence="8">Teichoic acid transporter</fullName>
    </submittedName>
</protein>
<feature type="transmembrane region" description="Helical" evidence="7">
    <location>
        <begin position="352"/>
        <end position="371"/>
    </location>
</feature>
<evidence type="ECO:0000256" key="5">
    <source>
        <dbReference type="ARBA" id="ARBA00022989"/>
    </source>
</evidence>
<feature type="transmembrane region" description="Helical" evidence="7">
    <location>
        <begin position="41"/>
        <end position="60"/>
    </location>
</feature>
<keyword evidence="6 7" id="KW-0472">Membrane</keyword>
<feature type="transmembrane region" description="Helical" evidence="7">
    <location>
        <begin position="297"/>
        <end position="317"/>
    </location>
</feature>
<comment type="similarity">
    <text evidence="2">Belongs to the polysaccharide synthase family.</text>
</comment>
<feature type="transmembrane region" description="Helical" evidence="7">
    <location>
        <begin position="264"/>
        <end position="285"/>
    </location>
</feature>
<keyword evidence="5 7" id="KW-1133">Transmembrane helix</keyword>
<feature type="transmembrane region" description="Helical" evidence="7">
    <location>
        <begin position="138"/>
        <end position="160"/>
    </location>
</feature>
<dbReference type="PANTHER" id="PTHR30250">
    <property type="entry name" value="PST FAMILY PREDICTED COLANIC ACID TRANSPORTER"/>
    <property type="match status" value="1"/>
</dbReference>
<feature type="transmembrane region" description="Helical" evidence="7">
    <location>
        <begin position="80"/>
        <end position="98"/>
    </location>
</feature>
<evidence type="ECO:0000256" key="1">
    <source>
        <dbReference type="ARBA" id="ARBA00004651"/>
    </source>
</evidence>
<keyword evidence="3" id="KW-1003">Cell membrane</keyword>
<comment type="caution">
    <text evidence="8">The sequence shown here is derived from an EMBL/GenBank/DDBJ whole genome shotgun (WGS) entry which is preliminary data.</text>
</comment>
<dbReference type="Proteomes" id="UP000601041">
    <property type="component" value="Unassembled WGS sequence"/>
</dbReference>
<evidence type="ECO:0000256" key="7">
    <source>
        <dbReference type="SAM" id="Phobius"/>
    </source>
</evidence>
<proteinExistence type="inferred from homology"/>
<dbReference type="PANTHER" id="PTHR30250:SF10">
    <property type="entry name" value="LIPOPOLYSACCHARIDE BIOSYNTHESIS PROTEIN WZXC"/>
    <property type="match status" value="1"/>
</dbReference>
<keyword evidence="4 7" id="KW-0812">Transmembrane</keyword>
<feature type="transmembrane region" description="Helical" evidence="7">
    <location>
        <begin position="329"/>
        <end position="346"/>
    </location>
</feature>
<feature type="transmembrane region" description="Helical" evidence="7">
    <location>
        <begin position="383"/>
        <end position="402"/>
    </location>
</feature>
<evidence type="ECO:0000256" key="2">
    <source>
        <dbReference type="ARBA" id="ARBA00007430"/>
    </source>
</evidence>
<evidence type="ECO:0000313" key="8">
    <source>
        <dbReference type="EMBL" id="CAD7052290.1"/>
    </source>
</evidence>
<name>A0ABN7JX08_9HYPH</name>
<dbReference type="Pfam" id="PF13440">
    <property type="entry name" value="Polysacc_synt_3"/>
    <property type="match status" value="1"/>
</dbReference>
<evidence type="ECO:0000256" key="3">
    <source>
        <dbReference type="ARBA" id="ARBA00022475"/>
    </source>
</evidence>
<gene>
    <name evidence="8" type="ORF">RHAB21_04426</name>
</gene>
<reference evidence="8 9" key="1">
    <citation type="submission" date="2020-11" db="EMBL/GenBank/DDBJ databases">
        <authorList>
            <person name="Lassalle F."/>
        </authorList>
    </citation>
    <scope>NUCLEOTIDE SEQUENCE [LARGE SCALE GENOMIC DNA]</scope>
    <source>
        <strain evidence="8 9">AB21</strain>
    </source>
</reference>
<dbReference type="InterPro" id="IPR050833">
    <property type="entry name" value="Poly_Biosynth_Transport"/>
</dbReference>
<feature type="transmembrane region" description="Helical" evidence="7">
    <location>
        <begin position="110"/>
        <end position="132"/>
    </location>
</feature>
<organism evidence="8 9">
    <name type="scientific">Pseudorhizobium halotolerans</name>
    <dbReference type="NCBI Taxonomy" id="1233081"/>
    <lineage>
        <taxon>Bacteria</taxon>
        <taxon>Pseudomonadati</taxon>
        <taxon>Pseudomonadota</taxon>
        <taxon>Alphaproteobacteria</taxon>
        <taxon>Hyphomicrobiales</taxon>
        <taxon>Rhizobiaceae</taxon>
        <taxon>Rhizobium/Agrobacterium group</taxon>
        <taxon>Pseudorhizobium</taxon>
    </lineage>
</organism>
<evidence type="ECO:0000256" key="4">
    <source>
        <dbReference type="ARBA" id="ARBA00022692"/>
    </source>
</evidence>
<accession>A0ABN7JX08</accession>
<evidence type="ECO:0000256" key="6">
    <source>
        <dbReference type="ARBA" id="ARBA00023136"/>
    </source>
</evidence>
<feature type="transmembrane region" description="Helical" evidence="7">
    <location>
        <begin position="202"/>
        <end position="221"/>
    </location>
</feature>
<dbReference type="EMBL" id="CABFWE030000011">
    <property type="protein sequence ID" value="CAD7052290.1"/>
    <property type="molecule type" value="Genomic_DNA"/>
</dbReference>
<comment type="subcellular location">
    <subcellularLocation>
        <location evidence="1">Cell membrane</location>
        <topology evidence="1">Multi-pass membrane protein</topology>
    </subcellularLocation>
</comment>
<sequence length="419" mass="45433">MAVATMVQVAVAMLSDLGLRPAAIQSPLGDQRNYLDSAWTLQFLHGLLIWAACLCVGYLISVAQSQDLMAAGSVYNESALPAVIAVSSFSSVIAGLQSTKVITAYRRLELGRLTAIELVAQCAGLGVAVVLAVQTRSVWSFVFATLCSAALTTALSFLWLSGRGNRFRLDRDCVRDLIRFGKWVMLSSTFTVVASNGDRILLAGWVGPATLGLYILSFNLVSMLEGAGSRLFHSVAVPALSQIRRESPEGLAQAYWRLRLPFDVLFVTAAGAIFATGDVLVAVLYDSRYEAAGSMLKILSFSLLFSRFGIFANVYFAMGEPRILTAFNFVRGLSIFLLLPIGYLLFDMDGAVWAVALHGAPSFLLLLFFQVRHRLNNLKLELLVLLAWPLGYVAGLSAEWMLSPVVSCPNWPIGDSVVA</sequence>